<dbReference type="Pfam" id="PF13641">
    <property type="entry name" value="Glyco_tranf_2_3"/>
    <property type="match status" value="1"/>
</dbReference>
<feature type="transmembrane region" description="Helical" evidence="1">
    <location>
        <begin position="380"/>
        <end position="406"/>
    </location>
</feature>
<keyword evidence="1" id="KW-0812">Transmembrane</keyword>
<dbReference type="AlphaFoldDB" id="A0A1G1VT98"/>
<sequence>MKPISPFGLPFGITSSFWGIIGLVRLLTEKLGRRTKTTRNMKTKMKPNDIAVVVPAHNEEVIIRQCIKSLKYSLRPKQIYVVSDGSSDKTYRRARMEGCHVSRLNPGRGKARALKYLFKRFHLFKKYQLIFIVDADNRVDKNLIPRALPFFNDPEISVVTAATKIHWPQHIFPRLKWYFVSYRDRLNRLLVYFYIYGQTWKYTNVNYVIPGFCTIYRSKILKQLEIDTPGLLIEDFNLAFQLHRKKLGKIAYHTSLIGWEQYPDNLKDYWKQVRRWNIGFFQTIRQNGIWPSFFWLALGTFSLEVTLNSIFIVLLPLLLLLWIFPSLASLHPIFTTVMTFSSQFGPYKSISLRTLFFGTFLMDYWLTIIVAWIYKRPQLLIYGLFFFFMHYVTSLILLTSIIPGFFRSSEGRWISPTRREV</sequence>
<evidence type="ECO:0000256" key="1">
    <source>
        <dbReference type="SAM" id="Phobius"/>
    </source>
</evidence>
<dbReference type="CDD" id="cd06423">
    <property type="entry name" value="CESA_like"/>
    <property type="match status" value="1"/>
</dbReference>
<dbReference type="Proteomes" id="UP000179233">
    <property type="component" value="Unassembled WGS sequence"/>
</dbReference>
<dbReference type="InterPro" id="IPR029044">
    <property type="entry name" value="Nucleotide-diphossugar_trans"/>
</dbReference>
<accession>A0A1G1VT98</accession>
<feature type="transmembrane region" description="Helical" evidence="1">
    <location>
        <begin position="352"/>
        <end position="374"/>
    </location>
</feature>
<name>A0A1G1VT98_9BACT</name>
<evidence type="ECO:0000313" key="2">
    <source>
        <dbReference type="EMBL" id="OGY18626.1"/>
    </source>
</evidence>
<proteinExistence type="predicted"/>
<feature type="transmembrane region" description="Helical" evidence="1">
    <location>
        <begin position="6"/>
        <end position="27"/>
    </location>
</feature>
<evidence type="ECO:0008006" key="4">
    <source>
        <dbReference type="Google" id="ProtNLM"/>
    </source>
</evidence>
<keyword evidence="1" id="KW-0472">Membrane</keyword>
<protein>
    <recommendedName>
        <fullName evidence="4">Glycosyltransferase 2-like domain-containing protein</fullName>
    </recommendedName>
</protein>
<feature type="transmembrane region" description="Helical" evidence="1">
    <location>
        <begin position="320"/>
        <end position="340"/>
    </location>
</feature>
<organism evidence="2 3">
    <name type="scientific">Candidatus Chisholmbacteria bacterium RIFCSPHIGHO2_01_FULL_52_32</name>
    <dbReference type="NCBI Taxonomy" id="1797591"/>
    <lineage>
        <taxon>Bacteria</taxon>
        <taxon>Candidatus Chisholmiibacteriota</taxon>
    </lineage>
</organism>
<dbReference type="PANTHER" id="PTHR43630:SF2">
    <property type="entry name" value="GLYCOSYLTRANSFERASE"/>
    <property type="match status" value="1"/>
</dbReference>
<dbReference type="SUPFAM" id="SSF53448">
    <property type="entry name" value="Nucleotide-diphospho-sugar transferases"/>
    <property type="match status" value="1"/>
</dbReference>
<dbReference type="Gene3D" id="3.90.550.10">
    <property type="entry name" value="Spore Coat Polysaccharide Biosynthesis Protein SpsA, Chain A"/>
    <property type="match status" value="1"/>
</dbReference>
<dbReference type="PANTHER" id="PTHR43630">
    <property type="entry name" value="POLY-BETA-1,6-N-ACETYL-D-GLUCOSAMINE SYNTHASE"/>
    <property type="match status" value="1"/>
</dbReference>
<gene>
    <name evidence="2" type="ORF">A2786_03960</name>
</gene>
<feature type="transmembrane region" description="Helical" evidence="1">
    <location>
        <begin position="293"/>
        <end position="314"/>
    </location>
</feature>
<comment type="caution">
    <text evidence="2">The sequence shown here is derived from an EMBL/GenBank/DDBJ whole genome shotgun (WGS) entry which is preliminary data.</text>
</comment>
<keyword evidence="1" id="KW-1133">Transmembrane helix</keyword>
<evidence type="ECO:0000313" key="3">
    <source>
        <dbReference type="Proteomes" id="UP000179233"/>
    </source>
</evidence>
<reference evidence="2 3" key="1">
    <citation type="journal article" date="2016" name="Nat. Commun.">
        <title>Thousands of microbial genomes shed light on interconnected biogeochemical processes in an aquifer system.</title>
        <authorList>
            <person name="Anantharaman K."/>
            <person name="Brown C.T."/>
            <person name="Hug L.A."/>
            <person name="Sharon I."/>
            <person name="Castelle C.J."/>
            <person name="Probst A.J."/>
            <person name="Thomas B.C."/>
            <person name="Singh A."/>
            <person name="Wilkins M.J."/>
            <person name="Karaoz U."/>
            <person name="Brodie E.L."/>
            <person name="Williams K.H."/>
            <person name="Hubbard S.S."/>
            <person name="Banfield J.F."/>
        </authorList>
    </citation>
    <scope>NUCLEOTIDE SEQUENCE [LARGE SCALE GENOMIC DNA]</scope>
</reference>
<dbReference type="EMBL" id="MHCJ01000003">
    <property type="protein sequence ID" value="OGY18626.1"/>
    <property type="molecule type" value="Genomic_DNA"/>
</dbReference>